<organism evidence="7 8">
    <name type="scientific">Strongyloides papillosus</name>
    <name type="common">Intestinal threadworm</name>
    <dbReference type="NCBI Taxonomy" id="174720"/>
    <lineage>
        <taxon>Eukaryota</taxon>
        <taxon>Metazoa</taxon>
        <taxon>Ecdysozoa</taxon>
        <taxon>Nematoda</taxon>
        <taxon>Chromadorea</taxon>
        <taxon>Rhabditida</taxon>
        <taxon>Tylenchina</taxon>
        <taxon>Panagrolaimomorpha</taxon>
        <taxon>Strongyloidoidea</taxon>
        <taxon>Strongyloididae</taxon>
        <taxon>Strongyloides</taxon>
    </lineage>
</organism>
<feature type="transmembrane region" description="Helical" evidence="5">
    <location>
        <begin position="103"/>
        <end position="121"/>
    </location>
</feature>
<dbReference type="SUPFAM" id="SSF81321">
    <property type="entry name" value="Family A G protein-coupled receptor-like"/>
    <property type="match status" value="1"/>
</dbReference>
<evidence type="ECO:0000256" key="2">
    <source>
        <dbReference type="ARBA" id="ARBA00022692"/>
    </source>
</evidence>
<proteinExistence type="predicted"/>
<feature type="transmembrane region" description="Helical" evidence="5">
    <location>
        <begin position="57"/>
        <end position="83"/>
    </location>
</feature>
<evidence type="ECO:0000256" key="1">
    <source>
        <dbReference type="ARBA" id="ARBA00004370"/>
    </source>
</evidence>
<comment type="subcellular location">
    <subcellularLocation>
        <location evidence="1">Membrane</location>
    </subcellularLocation>
</comment>
<keyword evidence="2 5" id="KW-0812">Transmembrane</keyword>
<protein>
    <submittedName>
        <fullName evidence="8">G_PROTEIN_RECEP_F1_2 domain-containing protein</fullName>
    </submittedName>
</protein>
<dbReference type="Pfam" id="PF10328">
    <property type="entry name" value="7TM_GPCR_Srx"/>
    <property type="match status" value="1"/>
</dbReference>
<evidence type="ECO:0000256" key="4">
    <source>
        <dbReference type="ARBA" id="ARBA00023136"/>
    </source>
</evidence>
<dbReference type="GO" id="GO:0016020">
    <property type="term" value="C:membrane"/>
    <property type="evidence" value="ECO:0007669"/>
    <property type="project" value="UniProtKB-SubCell"/>
</dbReference>
<sequence>MKLCVWKVKQYDNEFYPFMLVKSIAENLLLLTSMFFEKFYKLGMFPGIYQKFPLLKVILIFESNATYTLLFSLTLVIAINRYLACSYPVKYKVIFAPDVVKKIIFAIILFALVINVVVLVVDPKKKSHNHENLALEKSTKNLSILGIALIIGFYIPLIVLSCVFNFLMILRIRKKDFKKVIPKATHSLFYYSIFTLINFIIILIIILGRTMDTFLNFFHSESLVNHVNSMAFELGTYGSFLGSLILSPQLRNIIYSRSSKVHLGEGNGVAQQLGAHYRRYSNMTSRVINHI</sequence>
<feature type="transmembrane region" description="Helical" evidence="5">
    <location>
        <begin position="142"/>
        <end position="168"/>
    </location>
</feature>
<dbReference type="InterPro" id="IPR019430">
    <property type="entry name" value="7TM_GPCR_serpentine_rcpt_Srx"/>
</dbReference>
<evidence type="ECO:0000259" key="6">
    <source>
        <dbReference type="PROSITE" id="PS50262"/>
    </source>
</evidence>
<keyword evidence="3 5" id="KW-1133">Transmembrane helix</keyword>
<keyword evidence="7" id="KW-1185">Reference proteome</keyword>
<dbReference type="InterPro" id="IPR017452">
    <property type="entry name" value="GPCR_Rhodpsn_7TM"/>
</dbReference>
<evidence type="ECO:0000313" key="7">
    <source>
        <dbReference type="Proteomes" id="UP000046392"/>
    </source>
</evidence>
<feature type="domain" description="G-protein coupled receptors family 1 profile" evidence="6">
    <location>
        <begin position="1"/>
        <end position="246"/>
    </location>
</feature>
<name>A0A0N5BJM0_STREA</name>
<dbReference type="AlphaFoldDB" id="A0A0N5BJM0"/>
<feature type="transmembrane region" description="Helical" evidence="5">
    <location>
        <begin position="15"/>
        <end position="36"/>
    </location>
</feature>
<dbReference type="Gene3D" id="1.20.1070.10">
    <property type="entry name" value="Rhodopsin 7-helix transmembrane proteins"/>
    <property type="match status" value="1"/>
</dbReference>
<evidence type="ECO:0000256" key="3">
    <source>
        <dbReference type="ARBA" id="ARBA00022989"/>
    </source>
</evidence>
<keyword evidence="4 5" id="KW-0472">Membrane</keyword>
<evidence type="ECO:0000256" key="5">
    <source>
        <dbReference type="SAM" id="Phobius"/>
    </source>
</evidence>
<accession>A0A0N5BJM0</accession>
<evidence type="ECO:0000313" key="8">
    <source>
        <dbReference type="WBParaSite" id="SPAL_0000614300.1"/>
    </source>
</evidence>
<reference evidence="8" key="1">
    <citation type="submission" date="2017-02" db="UniProtKB">
        <authorList>
            <consortium name="WormBaseParasite"/>
        </authorList>
    </citation>
    <scope>IDENTIFICATION</scope>
</reference>
<dbReference type="WBParaSite" id="SPAL_0000614300.1">
    <property type="protein sequence ID" value="SPAL_0000614300.1"/>
    <property type="gene ID" value="SPAL_0000614300"/>
</dbReference>
<feature type="transmembrane region" description="Helical" evidence="5">
    <location>
        <begin position="188"/>
        <end position="208"/>
    </location>
</feature>
<dbReference type="PROSITE" id="PS50262">
    <property type="entry name" value="G_PROTEIN_RECEP_F1_2"/>
    <property type="match status" value="1"/>
</dbReference>
<dbReference type="Proteomes" id="UP000046392">
    <property type="component" value="Unplaced"/>
</dbReference>